<dbReference type="RefSeq" id="WP_014202503.1">
    <property type="nucleotide sequence ID" value="NC_016599.1"/>
</dbReference>
<gene>
    <name evidence="11" type="ordered locus">Oweho_2180</name>
</gene>
<feature type="coiled-coil region" evidence="8">
    <location>
        <begin position="204"/>
        <end position="246"/>
    </location>
</feature>
<dbReference type="EMBL" id="CP003156">
    <property type="protein sequence ID" value="AEV33154.1"/>
    <property type="molecule type" value="Genomic_DNA"/>
</dbReference>
<dbReference type="STRING" id="926562.Oweho_2180"/>
<dbReference type="OrthoDB" id="5728337at2"/>
<sequence length="421" mass="48097">MDNISTSKLNTTVLTKVQLHSMECIIENATRVVYHDVRFAKRLIAHINTITADEEIGEDDLQILSICAWLYTTLFGNIRTGSKNKNQLFDESSIYIDEHYPKLLDSFGMDKIDSVRIINLVKAAIKTEVPHNRLSGIFTDAVVMDLTGDQAMDRLKKLYEEAVLGDVNLSLSKFYDLMIGYLSPYNANTEYGKAHIQPAALELIHKLEKEKRKLSQKKNIILKKQLEISEDELKELRKNLVGVKGRDVRGIQTLFRTTSRNHYTLNQMVDRKASIMITVNAIILSVVIGGLLRSTGDTLLGILPMAILSIASLFSIIFAILSITPNRTQGEFTVDDIRNKKGNLLYFGNFHNMEFRDYEWGMLQKLSDSNFLYSSMIRDLYYLGKTLQKKYTLIRISLQFFVIGLVSSFVLFMISRLVVFY</sequence>
<evidence type="ECO:0000256" key="1">
    <source>
        <dbReference type="ARBA" id="ARBA00004236"/>
    </source>
</evidence>
<keyword evidence="5 9" id="KW-1133">Transmembrane helix</keyword>
<dbReference type="Pfam" id="PF18967">
    <property type="entry name" value="PycTM"/>
    <property type="match status" value="1"/>
</dbReference>
<evidence type="ECO:0000256" key="3">
    <source>
        <dbReference type="ARBA" id="ARBA00022692"/>
    </source>
</evidence>
<evidence type="ECO:0000256" key="4">
    <source>
        <dbReference type="ARBA" id="ARBA00022741"/>
    </source>
</evidence>
<keyword evidence="3 9" id="KW-0812">Transmembrane</keyword>
<keyword evidence="2" id="KW-1003">Cell membrane</keyword>
<keyword evidence="12" id="KW-1185">Reference proteome</keyword>
<evidence type="ECO:0000256" key="6">
    <source>
        <dbReference type="ARBA" id="ARBA00023118"/>
    </source>
</evidence>
<protein>
    <recommendedName>
        <fullName evidence="10">Pycsar effector protein domain-containing protein</fullName>
    </recommendedName>
</protein>
<dbReference type="GO" id="GO:0000166">
    <property type="term" value="F:nucleotide binding"/>
    <property type="evidence" value="ECO:0007669"/>
    <property type="project" value="UniProtKB-KW"/>
</dbReference>
<feature type="transmembrane region" description="Helical" evidence="9">
    <location>
        <begin position="298"/>
        <end position="321"/>
    </location>
</feature>
<dbReference type="KEGG" id="oho:Oweho_2180"/>
<dbReference type="eggNOG" id="COG4339">
    <property type="taxonomic scope" value="Bacteria"/>
</dbReference>
<keyword evidence="6" id="KW-0051">Antiviral defense</keyword>
<keyword evidence="7 9" id="KW-0472">Membrane</keyword>
<dbReference type="HOGENOM" id="CLU_057657_0_0_10"/>
<keyword evidence="8" id="KW-0175">Coiled coil</keyword>
<evidence type="ECO:0000256" key="9">
    <source>
        <dbReference type="SAM" id="Phobius"/>
    </source>
</evidence>
<evidence type="ECO:0000256" key="7">
    <source>
        <dbReference type="ARBA" id="ARBA00023136"/>
    </source>
</evidence>
<proteinExistence type="predicted"/>
<evidence type="ECO:0000256" key="2">
    <source>
        <dbReference type="ARBA" id="ARBA00022475"/>
    </source>
</evidence>
<dbReference type="GO" id="GO:0051607">
    <property type="term" value="P:defense response to virus"/>
    <property type="evidence" value="ECO:0007669"/>
    <property type="project" value="UniProtKB-KW"/>
</dbReference>
<evidence type="ECO:0000256" key="8">
    <source>
        <dbReference type="SAM" id="Coils"/>
    </source>
</evidence>
<dbReference type="Proteomes" id="UP000005631">
    <property type="component" value="Chromosome"/>
</dbReference>
<feature type="transmembrane region" description="Helical" evidence="9">
    <location>
        <begin position="398"/>
        <end position="419"/>
    </location>
</feature>
<organism evidence="11 12">
    <name type="scientific">Owenweeksia hongkongensis (strain DSM 17368 / CIP 108786 / JCM 12287 / NRRL B-23963 / UST20020801)</name>
    <dbReference type="NCBI Taxonomy" id="926562"/>
    <lineage>
        <taxon>Bacteria</taxon>
        <taxon>Pseudomonadati</taxon>
        <taxon>Bacteroidota</taxon>
        <taxon>Flavobacteriia</taxon>
        <taxon>Flavobacteriales</taxon>
        <taxon>Owenweeksiaceae</taxon>
        <taxon>Owenweeksia</taxon>
    </lineage>
</organism>
<evidence type="ECO:0000313" key="11">
    <source>
        <dbReference type="EMBL" id="AEV33154.1"/>
    </source>
</evidence>
<feature type="domain" description="Pycsar effector protein" evidence="10">
    <location>
        <begin position="254"/>
        <end position="413"/>
    </location>
</feature>
<evidence type="ECO:0000259" key="10">
    <source>
        <dbReference type="Pfam" id="PF18967"/>
    </source>
</evidence>
<evidence type="ECO:0000313" key="12">
    <source>
        <dbReference type="Proteomes" id="UP000005631"/>
    </source>
</evidence>
<keyword evidence="4" id="KW-0547">Nucleotide-binding</keyword>
<dbReference type="GO" id="GO:0005886">
    <property type="term" value="C:plasma membrane"/>
    <property type="evidence" value="ECO:0007669"/>
    <property type="project" value="UniProtKB-SubCell"/>
</dbReference>
<name>G8R4N0_OWEHD</name>
<evidence type="ECO:0000256" key="5">
    <source>
        <dbReference type="ARBA" id="ARBA00022989"/>
    </source>
</evidence>
<feature type="transmembrane region" description="Helical" evidence="9">
    <location>
        <begin position="273"/>
        <end position="292"/>
    </location>
</feature>
<dbReference type="AlphaFoldDB" id="G8R4N0"/>
<dbReference type="InterPro" id="IPR043760">
    <property type="entry name" value="PycTM_dom"/>
</dbReference>
<reference evidence="11 12" key="1">
    <citation type="journal article" date="2012" name="Stand. Genomic Sci.">
        <title>Genome sequence of the orange-pigmented seawater bacterium Owenweeksia hongkongensis type strain (UST20020801(T)).</title>
        <authorList>
            <person name="Riedel T."/>
            <person name="Held B."/>
            <person name="Nolan M."/>
            <person name="Lucas S."/>
            <person name="Lapidus A."/>
            <person name="Tice H."/>
            <person name="Del Rio T.G."/>
            <person name="Cheng J.F."/>
            <person name="Han C."/>
            <person name="Tapia R."/>
            <person name="Goodwin L.A."/>
            <person name="Pitluck S."/>
            <person name="Liolios K."/>
            <person name="Mavromatis K."/>
            <person name="Pagani I."/>
            <person name="Ivanova N."/>
            <person name="Mikhailova N."/>
            <person name="Pati A."/>
            <person name="Chen A."/>
            <person name="Palaniappan K."/>
            <person name="Rohde M."/>
            <person name="Tindall B.J."/>
            <person name="Detter J.C."/>
            <person name="Goker M."/>
            <person name="Woyke T."/>
            <person name="Bristow J."/>
            <person name="Eisen J.A."/>
            <person name="Markowitz V."/>
            <person name="Hugenholtz P."/>
            <person name="Klenk H.P."/>
            <person name="Kyrpides N.C."/>
        </authorList>
    </citation>
    <scope>NUCLEOTIDE SEQUENCE</scope>
    <source>
        <strain evidence="12">DSM 17368 / JCM 12287 / NRRL B-23963</strain>
    </source>
</reference>
<accession>G8R4N0</accession>
<comment type="subcellular location">
    <subcellularLocation>
        <location evidence="1">Cell membrane</location>
    </subcellularLocation>
</comment>